<dbReference type="EMBL" id="KV425983">
    <property type="protein sequence ID" value="KZV93818.1"/>
    <property type="molecule type" value="Genomic_DNA"/>
</dbReference>
<evidence type="ECO:0000256" key="1">
    <source>
        <dbReference type="SAM" id="MobiDB-lite"/>
    </source>
</evidence>
<evidence type="ECO:0000313" key="3">
    <source>
        <dbReference type="Proteomes" id="UP000077266"/>
    </source>
</evidence>
<proteinExistence type="predicted"/>
<feature type="compositionally biased region" description="Acidic residues" evidence="1">
    <location>
        <begin position="171"/>
        <end position="181"/>
    </location>
</feature>
<keyword evidence="3" id="KW-1185">Reference proteome</keyword>
<reference evidence="2 3" key="1">
    <citation type="journal article" date="2016" name="Mol. Biol. Evol.">
        <title>Comparative Genomics of Early-Diverging Mushroom-Forming Fungi Provides Insights into the Origins of Lignocellulose Decay Capabilities.</title>
        <authorList>
            <person name="Nagy L.G."/>
            <person name="Riley R."/>
            <person name="Tritt A."/>
            <person name="Adam C."/>
            <person name="Daum C."/>
            <person name="Floudas D."/>
            <person name="Sun H."/>
            <person name="Yadav J.S."/>
            <person name="Pangilinan J."/>
            <person name="Larsson K.H."/>
            <person name="Matsuura K."/>
            <person name="Barry K."/>
            <person name="Labutti K."/>
            <person name="Kuo R."/>
            <person name="Ohm R.A."/>
            <person name="Bhattacharya S.S."/>
            <person name="Shirouzu T."/>
            <person name="Yoshinaga Y."/>
            <person name="Martin F.M."/>
            <person name="Grigoriev I.V."/>
            <person name="Hibbett D.S."/>
        </authorList>
    </citation>
    <scope>NUCLEOTIDE SEQUENCE [LARGE SCALE GENOMIC DNA]</scope>
    <source>
        <strain evidence="2 3">HHB12029</strain>
    </source>
</reference>
<organism evidence="2 3">
    <name type="scientific">Exidia glandulosa HHB12029</name>
    <dbReference type="NCBI Taxonomy" id="1314781"/>
    <lineage>
        <taxon>Eukaryota</taxon>
        <taxon>Fungi</taxon>
        <taxon>Dikarya</taxon>
        <taxon>Basidiomycota</taxon>
        <taxon>Agaricomycotina</taxon>
        <taxon>Agaricomycetes</taxon>
        <taxon>Auriculariales</taxon>
        <taxon>Exidiaceae</taxon>
        <taxon>Exidia</taxon>
    </lineage>
</organism>
<dbReference type="Proteomes" id="UP000077266">
    <property type="component" value="Unassembled WGS sequence"/>
</dbReference>
<evidence type="ECO:0000313" key="2">
    <source>
        <dbReference type="EMBL" id="KZV93818.1"/>
    </source>
</evidence>
<dbReference type="OrthoDB" id="538223at2759"/>
<dbReference type="AlphaFoldDB" id="A0A165ISK3"/>
<accession>A0A165ISK3</accession>
<dbReference type="InParanoid" id="A0A165ISK3"/>
<sequence>MPAEPDLSLPPSVPGVERYQHTPMNLNPSALYTLIDLSDDELQNLQRVCEEECEGDALSDVLLAPQSRFVGSALRDVIEYHLTLGDATYDPVHFIVAVERDWRSRGVLLVTLDDDDCVCKPDSFRIQPSLSGIVLVNIRIGNVSWEEEKEGYAIDGQDDGGDDDDKRQDDHDDEGDDDGDDGGSSPESPSDAPPLGYYIGLYVLESIDAEALVRTLEPGARYKQSEDYVVRLQGVIPSSSDAVDHAASLHPRRCRKNRWLHKSLFLVADCNPPEEHGLVLVHLDSSGKLKTQRVPAAAYEGTQQFFCNIANGVRAWSVDHPLFAVFQYNTAPGREHGFGWNLLDSKASSRAAGDECFFYPPGTIMRKGVKPEHVQWSLEEAVRKFPWVCRTRRFDDNLARNYFVCVDNDAPAKEGVLLVRVDWDCDTSRSDAELLALDFTSTSKTLRVPAKDAFQILSDGIKGDVSTMDPEATAFFKSGEV</sequence>
<name>A0A165ISK3_EXIGL</name>
<gene>
    <name evidence="2" type="ORF">EXIGLDRAFT_716675</name>
</gene>
<feature type="region of interest" description="Disordered" evidence="1">
    <location>
        <begin position="151"/>
        <end position="193"/>
    </location>
</feature>
<protein>
    <submittedName>
        <fullName evidence="2">Uncharacterized protein</fullName>
    </submittedName>
</protein>